<dbReference type="InterPro" id="IPR029044">
    <property type="entry name" value="Nucleotide-diphossugar_trans"/>
</dbReference>
<dbReference type="SUPFAM" id="SSF53448">
    <property type="entry name" value="Nucleotide-diphospho-sugar transferases"/>
    <property type="match status" value="1"/>
</dbReference>
<name>A0A6J4UJ96_9BACT</name>
<dbReference type="EMBL" id="CADCWG010000125">
    <property type="protein sequence ID" value="CAA9552391.1"/>
    <property type="molecule type" value="Genomic_DNA"/>
</dbReference>
<dbReference type="PANTHER" id="PTHR48090:SF7">
    <property type="entry name" value="RFBJ PROTEIN"/>
    <property type="match status" value="1"/>
</dbReference>
<dbReference type="CDD" id="cd04179">
    <property type="entry name" value="DPM_DPG-synthase_like"/>
    <property type="match status" value="1"/>
</dbReference>
<dbReference type="Gene3D" id="3.90.550.10">
    <property type="entry name" value="Spore Coat Polysaccharide Biosynthesis Protein SpsA, Chain A"/>
    <property type="match status" value="1"/>
</dbReference>
<feature type="compositionally biased region" description="Low complexity" evidence="1">
    <location>
        <begin position="276"/>
        <end position="292"/>
    </location>
</feature>
<reference evidence="3" key="1">
    <citation type="submission" date="2020-02" db="EMBL/GenBank/DDBJ databases">
        <authorList>
            <person name="Meier V. D."/>
        </authorList>
    </citation>
    <scope>NUCLEOTIDE SEQUENCE</scope>
    <source>
        <strain evidence="3">AVDCRST_MAG49</strain>
    </source>
</reference>
<dbReference type="Pfam" id="PF00535">
    <property type="entry name" value="Glycos_transf_2"/>
    <property type="match status" value="1"/>
</dbReference>
<feature type="region of interest" description="Disordered" evidence="1">
    <location>
        <begin position="263"/>
        <end position="312"/>
    </location>
</feature>
<dbReference type="InterPro" id="IPR050256">
    <property type="entry name" value="Glycosyltransferase_2"/>
</dbReference>
<organism evidence="3">
    <name type="scientific">uncultured Thermomicrobiales bacterium</name>
    <dbReference type="NCBI Taxonomy" id="1645740"/>
    <lineage>
        <taxon>Bacteria</taxon>
        <taxon>Pseudomonadati</taxon>
        <taxon>Thermomicrobiota</taxon>
        <taxon>Thermomicrobia</taxon>
        <taxon>Thermomicrobiales</taxon>
        <taxon>environmental samples</taxon>
    </lineage>
</organism>
<evidence type="ECO:0000256" key="1">
    <source>
        <dbReference type="SAM" id="MobiDB-lite"/>
    </source>
</evidence>
<proteinExistence type="predicted"/>
<accession>A0A6J4UJ96</accession>
<protein>
    <recommendedName>
        <fullName evidence="2">Glycosyltransferase 2-like domain-containing protein</fullName>
    </recommendedName>
</protein>
<evidence type="ECO:0000259" key="2">
    <source>
        <dbReference type="Pfam" id="PF00535"/>
    </source>
</evidence>
<dbReference type="InterPro" id="IPR001173">
    <property type="entry name" value="Glyco_trans_2-like"/>
</dbReference>
<evidence type="ECO:0000313" key="3">
    <source>
        <dbReference type="EMBL" id="CAA9552391.1"/>
    </source>
</evidence>
<feature type="domain" description="Glycosyltransferase 2-like" evidence="2">
    <location>
        <begin position="30"/>
        <end position="144"/>
    </location>
</feature>
<sequence>MYDAARSRGGDRAAESEVQGTGMWNGRTVSVVLGTYREKDSIREVIDGFFATGVVDEVLVVNNNAQPGTEEEIARTRARQVFETKQGYGHAYQRGLAEASGDLLVLAEPDGTFLPRDIHKLLVYSDDCDAVFGTRTTRELIWRGANMGVFLKWGNWAVAKLVEALFNTSHLSDVGCTYRLFTRATIEGIRDRFTVGGSHFGPELMLLTITSGARVVEVPVNYLPRVGVSAVTGDLRKAVILGLQMIVFILRFRLATGRAHRPHLHRTLTDRRSTTPGPAGAAPNGAAHLAAPVSPTGAAKASARPGAEGDRP</sequence>
<gene>
    <name evidence="3" type="ORF">AVDCRST_MAG49-1912</name>
</gene>
<dbReference type="PANTHER" id="PTHR48090">
    <property type="entry name" value="UNDECAPRENYL-PHOSPHATE 4-DEOXY-4-FORMAMIDO-L-ARABINOSE TRANSFERASE-RELATED"/>
    <property type="match status" value="1"/>
</dbReference>
<dbReference type="AlphaFoldDB" id="A0A6J4UJ96"/>